<evidence type="ECO:0000313" key="1">
    <source>
        <dbReference type="EMBL" id="EGU51301.1"/>
    </source>
</evidence>
<comment type="caution">
    <text evidence="1">The sequence shown here is derived from an EMBL/GenBank/DDBJ whole genome shotgun (WGS) entry which is preliminary data.</text>
</comment>
<accession>F9SRI8</accession>
<organism evidence="1 2">
    <name type="scientific">Vibrio orientalis CIP 102891 = ATCC 33934</name>
    <dbReference type="NCBI Taxonomy" id="675816"/>
    <lineage>
        <taxon>Bacteria</taxon>
        <taxon>Pseudomonadati</taxon>
        <taxon>Pseudomonadota</taxon>
        <taxon>Gammaproteobacteria</taxon>
        <taxon>Vibrionales</taxon>
        <taxon>Vibrionaceae</taxon>
        <taxon>Vibrio</taxon>
        <taxon>Vibrio oreintalis group</taxon>
    </lineage>
</organism>
<evidence type="ECO:0000313" key="2">
    <source>
        <dbReference type="Proteomes" id="UP000002817"/>
    </source>
</evidence>
<dbReference type="Proteomes" id="UP000002817">
    <property type="component" value="Unassembled WGS sequence"/>
</dbReference>
<reference evidence="1 2" key="1">
    <citation type="journal article" date="2012" name="Int. J. Syst. Evol. Microbiol.">
        <title>Vibrio caribbeanicus sp. nov., isolated from the marine sponge Scleritoderma cyanea.</title>
        <authorList>
            <person name="Hoffmann M."/>
            <person name="Monday S.R."/>
            <person name="Allard M.W."/>
            <person name="Strain E.A."/>
            <person name="Whittaker P."/>
            <person name="Naum M."/>
            <person name="McCarthy P.J."/>
            <person name="Lopez J.V."/>
            <person name="Fischer M."/>
            <person name="Brown E.W."/>
        </authorList>
    </citation>
    <scope>NUCLEOTIDE SEQUENCE [LARGE SCALE GENOMIC DNA]</scope>
    <source>
        <strain evidence="2">CIP 102891 / ATCC 33934</strain>
    </source>
</reference>
<dbReference type="EMBL" id="AFWH01000018">
    <property type="protein sequence ID" value="EGU51301.1"/>
    <property type="molecule type" value="Genomic_DNA"/>
</dbReference>
<protein>
    <submittedName>
        <fullName evidence="1">Uncharacterized protein</fullName>
    </submittedName>
</protein>
<proteinExistence type="predicted"/>
<dbReference type="AlphaFoldDB" id="F9SRI8"/>
<gene>
    <name evidence="1" type="ORF">VIOR3934_20551</name>
</gene>
<sequence length="60" mass="6623">MGEISKSGIFKLAYGLPACILRQTDSKNPPDKNQSDFRRFSRSKVFEQSNLSPISSACGL</sequence>
<name>F9SRI8_VIBOR</name>